<gene>
    <name evidence="3" type="ORF">PGRI_016450</name>
</gene>
<dbReference type="InterPro" id="IPR056125">
    <property type="entry name" value="DUF7708"/>
</dbReference>
<evidence type="ECO:0000313" key="3">
    <source>
        <dbReference type="EMBL" id="KXG47775.1"/>
    </source>
</evidence>
<organism evidence="3 4">
    <name type="scientific">Penicillium patulum</name>
    <name type="common">Penicillium griseofulvum</name>
    <dbReference type="NCBI Taxonomy" id="5078"/>
    <lineage>
        <taxon>Eukaryota</taxon>
        <taxon>Fungi</taxon>
        <taxon>Dikarya</taxon>
        <taxon>Ascomycota</taxon>
        <taxon>Pezizomycotina</taxon>
        <taxon>Eurotiomycetes</taxon>
        <taxon>Eurotiomycetidae</taxon>
        <taxon>Eurotiales</taxon>
        <taxon>Aspergillaceae</taxon>
        <taxon>Penicillium</taxon>
    </lineage>
</organism>
<dbReference type="Pfam" id="PF00931">
    <property type="entry name" value="NB-ARC"/>
    <property type="match status" value="1"/>
</dbReference>
<dbReference type="SUPFAM" id="SSF48452">
    <property type="entry name" value="TPR-like"/>
    <property type="match status" value="1"/>
</dbReference>
<dbReference type="Proteomes" id="UP000070168">
    <property type="component" value="Unassembled WGS sequence"/>
</dbReference>
<dbReference type="Pfam" id="PF13424">
    <property type="entry name" value="TPR_12"/>
    <property type="match status" value="1"/>
</dbReference>
<dbReference type="STRING" id="5078.A0A135LFR0"/>
<dbReference type="RefSeq" id="XP_040646311.1">
    <property type="nucleotide sequence ID" value="XM_040789358.1"/>
</dbReference>
<evidence type="ECO:0000259" key="2">
    <source>
        <dbReference type="Pfam" id="PF24809"/>
    </source>
</evidence>
<proteinExistence type="predicted"/>
<dbReference type="Pfam" id="PF24809">
    <property type="entry name" value="DUF7708"/>
    <property type="match status" value="1"/>
</dbReference>
<dbReference type="InterPro" id="IPR019734">
    <property type="entry name" value="TPR_rpt"/>
</dbReference>
<dbReference type="GeneID" id="63704658"/>
<dbReference type="SMART" id="SM00028">
    <property type="entry name" value="TPR"/>
    <property type="match status" value="5"/>
</dbReference>
<dbReference type="AlphaFoldDB" id="A0A135LFR0"/>
<name>A0A135LFR0_PENPA</name>
<dbReference type="InterPro" id="IPR011990">
    <property type="entry name" value="TPR-like_helical_dom_sf"/>
</dbReference>
<dbReference type="Gene3D" id="1.25.40.10">
    <property type="entry name" value="Tetratricopeptide repeat domain"/>
    <property type="match status" value="2"/>
</dbReference>
<evidence type="ECO:0000259" key="1">
    <source>
        <dbReference type="Pfam" id="PF00931"/>
    </source>
</evidence>
<dbReference type="SUPFAM" id="SSF52540">
    <property type="entry name" value="P-loop containing nucleoside triphosphate hydrolases"/>
    <property type="match status" value="1"/>
</dbReference>
<comment type="caution">
    <text evidence="3">The sequence shown here is derived from an EMBL/GenBank/DDBJ whole genome shotgun (WGS) entry which is preliminary data.</text>
</comment>
<feature type="domain" description="NB-ARC" evidence="1">
    <location>
        <begin position="289"/>
        <end position="429"/>
    </location>
</feature>
<protein>
    <submittedName>
        <fullName evidence="3">Tetratricopeptide-like helical</fullName>
    </submittedName>
</protein>
<keyword evidence="4" id="KW-1185">Reference proteome</keyword>
<dbReference type="InterPro" id="IPR002182">
    <property type="entry name" value="NB-ARC"/>
</dbReference>
<dbReference type="PANTHER" id="PTHR35205:SF1">
    <property type="entry name" value="ZU5 DOMAIN-CONTAINING PROTEIN"/>
    <property type="match status" value="1"/>
</dbReference>
<feature type="domain" description="DUF7708" evidence="2">
    <location>
        <begin position="116"/>
        <end position="227"/>
    </location>
</feature>
<dbReference type="PRINTS" id="PR00364">
    <property type="entry name" value="DISEASERSIST"/>
</dbReference>
<dbReference type="PANTHER" id="PTHR35205">
    <property type="entry name" value="NB-ARC AND TPR DOMAIN PROTEIN"/>
    <property type="match status" value="1"/>
</dbReference>
<dbReference type="OrthoDB" id="6161812at2759"/>
<reference evidence="3 4" key="1">
    <citation type="journal article" date="2016" name="BMC Genomics">
        <title>Genome sequencing and secondary metabolism of the postharvest pathogen Penicillium griseofulvum.</title>
        <authorList>
            <person name="Banani H."/>
            <person name="Marcet-Houben M."/>
            <person name="Ballester A.R."/>
            <person name="Abbruscato P."/>
            <person name="Gonzalez-Candelas L."/>
            <person name="Gabaldon T."/>
            <person name="Spadaro D."/>
        </authorList>
    </citation>
    <scope>NUCLEOTIDE SEQUENCE [LARGE SCALE GENOMIC DNA]</scope>
    <source>
        <strain evidence="3 4">PG3</strain>
    </source>
</reference>
<dbReference type="Gene3D" id="3.40.50.300">
    <property type="entry name" value="P-loop containing nucleotide triphosphate hydrolases"/>
    <property type="match status" value="1"/>
</dbReference>
<dbReference type="EMBL" id="LHQR01000065">
    <property type="protein sequence ID" value="KXG47775.1"/>
    <property type="molecule type" value="Genomic_DNA"/>
</dbReference>
<accession>A0A135LFR0</accession>
<dbReference type="GO" id="GO:0043531">
    <property type="term" value="F:ADP binding"/>
    <property type="evidence" value="ECO:0007669"/>
    <property type="project" value="InterPro"/>
</dbReference>
<evidence type="ECO:0000313" key="4">
    <source>
        <dbReference type="Proteomes" id="UP000070168"/>
    </source>
</evidence>
<sequence>MSPPSPFDFREATSAFGEIREEGKKENYRSPIWQAAIDRYYEELRKGGVKGPTIDRDVWSIHSPDDLIQQINDFAPPNSSVSSQWVGTLRRLEPILLSLNDFAAVITLALGMQGQVAAIIWGSIRLILKFARPVLPELLDMFEELGRALPRFRKYEQELPITKALEEALVATYTEIILFCAHSIAFFRNNPNIAHSRSAWSRFSNDFPKVMKNIRHYSRVVDETADMIRLSRETHSADTIDAMSFLQDSKPKEMNIPCYMIPYGLNNRFFGRPLENDLLKGMLDPDESTKSMKVVSIYGTGGVGKTQLALHYANTSANLFDVIAWIPSETQIKFTQALAKFASKLGVPKPDDTEDEYQSIQKVRDWLNVSGKTFLLVFDNVEDHGILEQLWPASTNGSVIITCRSHSVATKRTTNLIHLQCFAAEMGTEVLFSLTGLKPSSEEDAAAAKELCELLDGFPLAMVQLSEFINERGYSYQELLPVYKRSAAKIFARSAVPLQYEHTLNTVWDVSFQSLSTEGKILLNMLTFFDSDAIPEWLLSNPRANITEPRLSFLLDDFELMKLVETHSLKTTNVELFAELIFRAGTYLWEREQPTTARYFFEYGLSLDISHSTRNYAHACRLLGHIALDLAQPDSALSAYQRALTVRKELEQENSPPIADVYDSIACSYTEQGRVAEAFQYLSKAAAIHNAHNPLHMARTHAIYAMTYLRAEQPEEALVSLKKCWELQNLTEEQIIDSKYPKHSGDIVLLARIKYAQGLKQEAQQLASRTISIRRGLFGDRGPRVADSMFLVARMLVAIDENVLAAKMLRAIVDMSRGVSEMQGHLARALWFLGISELRLGNAVSAEQFKIEALKERNKLGGRGNLSEDNDHCFESLVGWMLW</sequence>
<dbReference type="OMA" id="AGTYLWE"/>
<dbReference type="InterPro" id="IPR027417">
    <property type="entry name" value="P-loop_NTPase"/>
</dbReference>